<keyword evidence="9" id="KW-1185">Reference proteome</keyword>
<evidence type="ECO:0000256" key="1">
    <source>
        <dbReference type="ARBA" id="ARBA00004173"/>
    </source>
</evidence>
<evidence type="ECO:0000256" key="7">
    <source>
        <dbReference type="ARBA" id="ARBA00039935"/>
    </source>
</evidence>
<comment type="caution">
    <text evidence="8">The sequence shown here is derived from an EMBL/GenBank/DDBJ whole genome shotgun (WGS) entry which is preliminary data.</text>
</comment>
<dbReference type="InterPro" id="IPR002677">
    <property type="entry name" value="Ribosomal_bL32"/>
</dbReference>
<evidence type="ECO:0000313" key="8">
    <source>
        <dbReference type="EMBL" id="KAF0727372.1"/>
    </source>
</evidence>
<proteinExistence type="inferred from homology"/>
<protein>
    <recommendedName>
        <fullName evidence="7">Large ribosomal subunit protein bL32m</fullName>
    </recommendedName>
</protein>
<keyword evidence="5" id="KW-0496">Mitochondrion</keyword>
<name>A0A6G0WJG3_9STRA</name>
<comment type="subcellular location">
    <subcellularLocation>
        <location evidence="1">Mitochondrion</location>
    </subcellularLocation>
</comment>
<dbReference type="GO" id="GO:0006412">
    <property type="term" value="P:translation"/>
    <property type="evidence" value="ECO:0007669"/>
    <property type="project" value="InterPro"/>
</dbReference>
<dbReference type="PANTHER" id="PTHR21026">
    <property type="entry name" value="39S RIBOSOMAL PROTEIN L32, MITOCHONDRIAL"/>
    <property type="match status" value="1"/>
</dbReference>
<organism evidence="8 9">
    <name type="scientific">Aphanomyces euteiches</name>
    <dbReference type="NCBI Taxonomy" id="100861"/>
    <lineage>
        <taxon>Eukaryota</taxon>
        <taxon>Sar</taxon>
        <taxon>Stramenopiles</taxon>
        <taxon>Oomycota</taxon>
        <taxon>Saprolegniomycetes</taxon>
        <taxon>Saprolegniales</taxon>
        <taxon>Verrucalvaceae</taxon>
        <taxon>Aphanomyces</taxon>
    </lineage>
</organism>
<keyword evidence="6" id="KW-0687">Ribonucleoprotein</keyword>
<reference evidence="8 9" key="1">
    <citation type="submission" date="2019-07" db="EMBL/GenBank/DDBJ databases">
        <title>Genomics analysis of Aphanomyces spp. identifies a new class of oomycete effector associated with host adaptation.</title>
        <authorList>
            <person name="Gaulin E."/>
        </authorList>
    </citation>
    <scope>NUCLEOTIDE SEQUENCE [LARGE SCALE GENOMIC DNA]</scope>
    <source>
        <strain evidence="8 9">ATCC 201684</strain>
    </source>
</reference>
<keyword evidence="3" id="KW-0809">Transit peptide</keyword>
<accession>A0A6G0WJG3</accession>
<evidence type="ECO:0000256" key="5">
    <source>
        <dbReference type="ARBA" id="ARBA00023128"/>
    </source>
</evidence>
<dbReference type="PANTHER" id="PTHR21026:SF2">
    <property type="entry name" value="LARGE RIBOSOMAL SUBUNIT PROTEIN BL32M"/>
    <property type="match status" value="1"/>
</dbReference>
<dbReference type="VEuPathDB" id="FungiDB:AeMF1_020667"/>
<dbReference type="AlphaFoldDB" id="A0A6G0WJG3"/>
<keyword evidence="4" id="KW-0689">Ribosomal protein</keyword>
<dbReference type="GO" id="GO:0003735">
    <property type="term" value="F:structural constituent of ribosome"/>
    <property type="evidence" value="ECO:0007669"/>
    <property type="project" value="InterPro"/>
</dbReference>
<dbReference type="EMBL" id="VJMJ01000198">
    <property type="protein sequence ID" value="KAF0727372.1"/>
    <property type="molecule type" value="Genomic_DNA"/>
</dbReference>
<evidence type="ECO:0000256" key="4">
    <source>
        <dbReference type="ARBA" id="ARBA00022980"/>
    </source>
</evidence>
<gene>
    <name evidence="8" type="ORF">Ae201684_014631</name>
</gene>
<dbReference type="InterPro" id="IPR011332">
    <property type="entry name" value="Ribosomal_zn-bd"/>
</dbReference>
<evidence type="ECO:0000256" key="3">
    <source>
        <dbReference type="ARBA" id="ARBA00022946"/>
    </source>
</evidence>
<dbReference type="Proteomes" id="UP000481153">
    <property type="component" value="Unassembled WGS sequence"/>
</dbReference>
<evidence type="ECO:0000256" key="6">
    <source>
        <dbReference type="ARBA" id="ARBA00023274"/>
    </source>
</evidence>
<evidence type="ECO:0000313" key="9">
    <source>
        <dbReference type="Proteomes" id="UP000481153"/>
    </source>
</evidence>
<dbReference type="Pfam" id="PF01783">
    <property type="entry name" value="Ribosomal_L32p"/>
    <property type="match status" value="1"/>
</dbReference>
<evidence type="ECO:0000256" key="2">
    <source>
        <dbReference type="ARBA" id="ARBA00008560"/>
    </source>
</evidence>
<comment type="similarity">
    <text evidence="2">Belongs to the bacterial ribosomal protein bL32 family.</text>
</comment>
<dbReference type="InterPro" id="IPR051991">
    <property type="entry name" value="Mitoribosomal_protein_bL32"/>
</dbReference>
<dbReference type="GO" id="GO:0005762">
    <property type="term" value="C:mitochondrial large ribosomal subunit"/>
    <property type="evidence" value="ECO:0007669"/>
    <property type="project" value="TreeGrafter"/>
</dbReference>
<sequence length="109" mass="12718">MVLQRLASSVRRLVERSQWSFMPQVQLQLLPGVNAFDGDEEEDSEMNDSLWHACPKSKVTRSRKRIRNNDPSKRLKNIVHLQDCEHCGNKKLRHRLCMGCYKKGAYFTA</sequence>
<dbReference type="NCBIfam" id="TIGR01031">
    <property type="entry name" value="rpmF_bact"/>
    <property type="match status" value="1"/>
</dbReference>
<dbReference type="SUPFAM" id="SSF57829">
    <property type="entry name" value="Zn-binding ribosomal proteins"/>
    <property type="match status" value="1"/>
</dbReference>